<dbReference type="InterPro" id="IPR004805">
    <property type="entry name" value="DnaE2/DnaE/PolC"/>
</dbReference>
<dbReference type="NCBIfam" id="TIGR00594">
    <property type="entry name" value="polc"/>
    <property type="match status" value="1"/>
</dbReference>
<dbReference type="GO" id="GO:0008408">
    <property type="term" value="F:3'-5' exonuclease activity"/>
    <property type="evidence" value="ECO:0007669"/>
    <property type="project" value="InterPro"/>
</dbReference>
<dbReference type="Pfam" id="PF17657">
    <property type="entry name" value="DNA_pol3_finger"/>
    <property type="match status" value="1"/>
</dbReference>
<dbReference type="InterPro" id="IPR004365">
    <property type="entry name" value="NA-bd_OB_tRNA"/>
</dbReference>
<evidence type="ECO:0000256" key="7">
    <source>
        <dbReference type="ARBA" id="ARBA00022705"/>
    </source>
</evidence>
<protein>
    <recommendedName>
        <fullName evidence="4">DNA polymerase III subunit alpha</fullName>
        <ecNumber evidence="3">2.7.7.7</ecNumber>
    </recommendedName>
</protein>
<dbReference type="Pfam" id="PF02811">
    <property type="entry name" value="PHP"/>
    <property type="match status" value="1"/>
</dbReference>
<dbReference type="EC" id="2.7.7.7" evidence="3"/>
<dbReference type="InterPro" id="IPR004013">
    <property type="entry name" value="PHP_dom"/>
</dbReference>
<keyword evidence="5 12" id="KW-0808">Transferase</keyword>
<dbReference type="GO" id="GO:0006260">
    <property type="term" value="P:DNA replication"/>
    <property type="evidence" value="ECO:0007669"/>
    <property type="project" value="UniProtKB-KW"/>
</dbReference>
<dbReference type="Pfam" id="PF07733">
    <property type="entry name" value="DNA_pol3_alpha"/>
    <property type="match status" value="1"/>
</dbReference>
<evidence type="ECO:0000256" key="3">
    <source>
        <dbReference type="ARBA" id="ARBA00012417"/>
    </source>
</evidence>
<comment type="function">
    <text evidence="9">DNA polymerase III is a complex, multichain enzyme responsible for most of the replicative synthesis in bacteria. This DNA polymerase also exhibits 3' to 5' exonuclease activity. The alpha chain is the DNA polymerase.</text>
</comment>
<dbReference type="InterPro" id="IPR012340">
    <property type="entry name" value="NA-bd_OB-fold"/>
</dbReference>
<organism evidence="12 13">
    <name type="scientific">Candidatus Fimicola merdigallinarum</name>
    <dbReference type="NCBI Taxonomy" id="2840819"/>
    <lineage>
        <taxon>Bacteria</taxon>
        <taxon>Bacillati</taxon>
        <taxon>Bacillota</taxon>
        <taxon>Clostridia</taxon>
        <taxon>Lachnospirales</taxon>
        <taxon>Lachnospiraceae</taxon>
        <taxon>Lachnospiraceae incertae sedis</taxon>
        <taxon>Candidatus Fimicola</taxon>
    </lineage>
</organism>
<keyword evidence="8" id="KW-0239">DNA-directed DNA polymerase</keyword>
<comment type="subcellular location">
    <subcellularLocation>
        <location evidence="1">Cytoplasm</location>
    </subcellularLocation>
</comment>
<evidence type="ECO:0000313" key="12">
    <source>
        <dbReference type="EMBL" id="MBO8434897.1"/>
    </source>
</evidence>
<dbReference type="InterPro" id="IPR011708">
    <property type="entry name" value="DNA_pol3_alpha_NTPase_dom"/>
</dbReference>
<dbReference type="Gene3D" id="2.40.50.140">
    <property type="entry name" value="Nucleic acid-binding proteins"/>
    <property type="match status" value="1"/>
</dbReference>
<dbReference type="Gene3D" id="1.10.150.870">
    <property type="match status" value="1"/>
</dbReference>
<dbReference type="GO" id="GO:0003676">
    <property type="term" value="F:nucleic acid binding"/>
    <property type="evidence" value="ECO:0007669"/>
    <property type="project" value="InterPro"/>
</dbReference>
<evidence type="ECO:0000256" key="6">
    <source>
        <dbReference type="ARBA" id="ARBA00022695"/>
    </source>
</evidence>
<dbReference type="PANTHER" id="PTHR32294:SF0">
    <property type="entry name" value="DNA POLYMERASE III SUBUNIT ALPHA"/>
    <property type="match status" value="1"/>
</dbReference>
<dbReference type="InterPro" id="IPR003141">
    <property type="entry name" value="Pol/His_phosphatase_N"/>
</dbReference>
<dbReference type="EMBL" id="JADIMX010000116">
    <property type="protein sequence ID" value="MBO8434897.1"/>
    <property type="molecule type" value="Genomic_DNA"/>
</dbReference>
<dbReference type="NCBIfam" id="NF004226">
    <property type="entry name" value="PRK05673.1"/>
    <property type="match status" value="1"/>
</dbReference>
<reference evidence="12" key="2">
    <citation type="journal article" date="2021" name="PeerJ">
        <title>Extensive microbial diversity within the chicken gut microbiome revealed by metagenomics and culture.</title>
        <authorList>
            <person name="Gilroy R."/>
            <person name="Ravi A."/>
            <person name="Getino M."/>
            <person name="Pursley I."/>
            <person name="Horton D.L."/>
            <person name="Alikhan N.F."/>
            <person name="Baker D."/>
            <person name="Gharbi K."/>
            <person name="Hall N."/>
            <person name="Watson M."/>
            <person name="Adriaenssens E.M."/>
            <person name="Foster-Nyarko E."/>
            <person name="Jarju S."/>
            <person name="Secka A."/>
            <person name="Antonio M."/>
            <person name="Oren A."/>
            <person name="Chaudhuri R.R."/>
            <person name="La Ragione R."/>
            <person name="Hildebrand F."/>
            <person name="Pallen M.J."/>
        </authorList>
    </citation>
    <scope>NUCLEOTIDE SEQUENCE</scope>
    <source>
        <strain evidence="12">F6-4510</strain>
    </source>
</reference>
<gene>
    <name evidence="12" type="ORF">IAC55_06220</name>
</gene>
<dbReference type="PANTHER" id="PTHR32294">
    <property type="entry name" value="DNA POLYMERASE III SUBUNIT ALPHA"/>
    <property type="match status" value="1"/>
</dbReference>
<comment type="caution">
    <text evidence="12">The sequence shown here is derived from an EMBL/GenBank/DDBJ whole genome shotgun (WGS) entry which is preliminary data.</text>
</comment>
<dbReference type="AlphaFoldDB" id="A0A9D9DVI5"/>
<evidence type="ECO:0000256" key="1">
    <source>
        <dbReference type="ARBA" id="ARBA00004496"/>
    </source>
</evidence>
<feature type="domain" description="Polymerase/histidinol phosphatase N-terminal" evidence="11">
    <location>
        <begin position="12"/>
        <end position="79"/>
    </location>
</feature>
<keyword evidence="6 12" id="KW-0548">Nucleotidyltransferase</keyword>
<name>A0A9D9DVI5_9FIRM</name>
<evidence type="ECO:0000256" key="9">
    <source>
        <dbReference type="ARBA" id="ARBA00025611"/>
    </source>
</evidence>
<dbReference type="Pfam" id="PF14579">
    <property type="entry name" value="HHH_6"/>
    <property type="match status" value="1"/>
</dbReference>
<evidence type="ECO:0000313" key="13">
    <source>
        <dbReference type="Proteomes" id="UP000823611"/>
    </source>
</evidence>
<evidence type="ECO:0000256" key="5">
    <source>
        <dbReference type="ARBA" id="ARBA00022679"/>
    </source>
</evidence>
<dbReference type="SUPFAM" id="SSF89550">
    <property type="entry name" value="PHP domain-like"/>
    <property type="match status" value="1"/>
</dbReference>
<evidence type="ECO:0000256" key="8">
    <source>
        <dbReference type="ARBA" id="ARBA00022932"/>
    </source>
</evidence>
<comment type="catalytic activity">
    <reaction evidence="10">
        <text>DNA(n) + a 2'-deoxyribonucleoside 5'-triphosphate = DNA(n+1) + diphosphate</text>
        <dbReference type="Rhea" id="RHEA:22508"/>
        <dbReference type="Rhea" id="RHEA-COMP:17339"/>
        <dbReference type="Rhea" id="RHEA-COMP:17340"/>
        <dbReference type="ChEBI" id="CHEBI:33019"/>
        <dbReference type="ChEBI" id="CHEBI:61560"/>
        <dbReference type="ChEBI" id="CHEBI:173112"/>
        <dbReference type="EC" id="2.7.7.7"/>
    </reaction>
</comment>
<dbReference type="SMART" id="SM00481">
    <property type="entry name" value="POLIIIAc"/>
    <property type="match status" value="1"/>
</dbReference>
<dbReference type="GO" id="GO:0005737">
    <property type="term" value="C:cytoplasm"/>
    <property type="evidence" value="ECO:0007669"/>
    <property type="project" value="UniProtKB-SubCell"/>
</dbReference>
<dbReference type="Gene3D" id="1.10.10.1600">
    <property type="entry name" value="Bacterial DNA polymerase III alpha subunit, thumb domain"/>
    <property type="match status" value="1"/>
</dbReference>
<evidence type="ECO:0000256" key="2">
    <source>
        <dbReference type="ARBA" id="ARBA00009496"/>
    </source>
</evidence>
<comment type="similarity">
    <text evidence="2">Belongs to the DNA polymerase type-C family. DnaE subfamily.</text>
</comment>
<dbReference type="CDD" id="cd12113">
    <property type="entry name" value="PHP_PolIIIA_DnaE3"/>
    <property type="match status" value="1"/>
</dbReference>
<dbReference type="InterPro" id="IPR016195">
    <property type="entry name" value="Pol/histidinol_Pase-like"/>
</dbReference>
<dbReference type="NCBIfam" id="NF005298">
    <property type="entry name" value="PRK06826.1"/>
    <property type="match status" value="1"/>
</dbReference>
<dbReference type="Pfam" id="PF01336">
    <property type="entry name" value="tRNA_anti-codon"/>
    <property type="match status" value="1"/>
</dbReference>
<sequence length="1159" mass="131884">MDNQTQNLRHFTHLHVHTEYSLLDGSAKIKELVSRAKELNMDSIAITDHGAMYGVIDFYKEAKSQGIKPIIGCEVYVASKSRFSKDNTGFNYSHLVLLAENNEGYQNLIKLVSYGFIEGFYYKPRIDMELLKKYHKGLIACSACLAGAVSRNILNVSYEKAKEVALEYDEIFGRGNFFLEMQDHGLKEQQIVNHALMRMSKETGIPLICTNDSHYIYKEDSVPHDILLCIQTGKTVKDTDRMRYEGGQFYLKSPDEMYELFPYCEEALENTWKIANRCNVEFKFHDLKLPRFDVPEGKTASEYLRELCFDGFYKKYENPSDELRDRLVYELDTIEKMGYVDYFLIVWDFIKYSKDNGIIVGPGRGSAAGSLVSYCLSITTIDPVKYDLIFERFLNPERVSMPDIDVDFCYERRQEVIDYVIRKYGEDHVAQIITFGTLAARAAIKDVGRALAMPYADVDRVSKMIPTELGITIKKALDMNPELLKAYNEEEETKRLIDTSMRLEGLPRHSSTHAAGVVICREPVMEYVPLNSNDGAITTQYTMTTLEELGLLKMDFLGLRTLTVIQNAVKEIERIHNISLDIDNIPDDDEKVYEMISQGKTEGVFQLESNGMKQFMRELQPNRLEDLIAGISLYRPGPMDFIPKYIKGKNNQNDIQYTHESLKPILNTTYGCIVYQEQVMQIVRDLAGYSLGRSDLVRRAMSKKKESVMIEERKNFVYGIEGEVPGCVKNGIPVDVAEKIFDEMTDFAKYAFNKSHAACYAVVGYQTAWLKYHYPVEFMAALMTSVMDNTTKVSGYIDECKKMGIQLLPPDINEGYAHFSVFDGKIRFGLGAIKNVGRNVIKAIVSDREQNGYYKSLTEFCNRLDGGELNKRCIESFIKSGAFDSFGGKRSQYMEAYKNIVDGVGKAKKNNIEGQINLFDMGFDDDSQSENAYTDVLLDMDEYPENVILSMEKEVLGIYVSGHPLSSYEEDLRRKTSCSSIDFMLETREEKGSVKDNQSVIIGGLISKVTKKYTRSNNQMAFISIEDMQGVVEVVVFPNVYEKFAHLIKEENVVIINGRANISDEEDGKIICEGIKDINDNEKSWFSIGIIIGKTNNIKTEDIIPILSKYQGSCPVYIKDVVSGNTFKADRRYWVSPSDSLVNELKSMLGDDCIAIKEK</sequence>
<dbReference type="Proteomes" id="UP000823611">
    <property type="component" value="Unassembled WGS sequence"/>
</dbReference>
<dbReference type="InterPro" id="IPR041931">
    <property type="entry name" value="DNA_pol3_alpha_thumb_dom"/>
</dbReference>
<dbReference type="GO" id="GO:0003887">
    <property type="term" value="F:DNA-directed DNA polymerase activity"/>
    <property type="evidence" value="ECO:0007669"/>
    <property type="project" value="UniProtKB-KW"/>
</dbReference>
<dbReference type="InterPro" id="IPR029460">
    <property type="entry name" value="DNAPol_HHH"/>
</dbReference>
<dbReference type="CDD" id="cd04485">
    <property type="entry name" value="DnaE_OBF"/>
    <property type="match status" value="1"/>
</dbReference>
<accession>A0A9D9DVI5</accession>
<keyword evidence="7" id="KW-0235">DNA replication</keyword>
<reference evidence="12" key="1">
    <citation type="submission" date="2020-10" db="EMBL/GenBank/DDBJ databases">
        <authorList>
            <person name="Gilroy R."/>
        </authorList>
    </citation>
    <scope>NUCLEOTIDE SEQUENCE</scope>
    <source>
        <strain evidence="12">F6-4510</strain>
    </source>
</reference>
<proteinExistence type="inferred from homology"/>
<evidence type="ECO:0000256" key="4">
    <source>
        <dbReference type="ARBA" id="ARBA00019114"/>
    </source>
</evidence>
<evidence type="ECO:0000259" key="11">
    <source>
        <dbReference type="SMART" id="SM00481"/>
    </source>
</evidence>
<evidence type="ECO:0000256" key="10">
    <source>
        <dbReference type="ARBA" id="ARBA00049244"/>
    </source>
</evidence>
<dbReference type="Gene3D" id="3.20.20.140">
    <property type="entry name" value="Metal-dependent hydrolases"/>
    <property type="match status" value="1"/>
</dbReference>
<dbReference type="InterPro" id="IPR040982">
    <property type="entry name" value="DNA_pol3_finger"/>
</dbReference>